<dbReference type="EC" id="3.6.5.3" evidence="3"/>
<dbReference type="GO" id="GO:0001731">
    <property type="term" value="P:formation of translation preinitiation complex"/>
    <property type="evidence" value="ECO:0007669"/>
    <property type="project" value="TreeGrafter"/>
</dbReference>
<dbReference type="Proteomes" id="UP001162162">
    <property type="component" value="Unassembled WGS sequence"/>
</dbReference>
<dbReference type="InterPro" id="IPR009001">
    <property type="entry name" value="Transl_elong_EF1A/Init_IF2_C"/>
</dbReference>
<keyword evidence="7" id="KW-0342">GTP-binding</keyword>
<dbReference type="InterPro" id="IPR044127">
    <property type="entry name" value="eIF2g_dom_2"/>
</dbReference>
<evidence type="ECO:0000256" key="1">
    <source>
        <dbReference type="ARBA" id="ARBA00004496"/>
    </source>
</evidence>
<dbReference type="PANTHER" id="PTHR42854">
    <property type="entry name" value="EUKARYOTIC TRANSLATION INITIATION FACTOR 2 SUBUNIT 3 FAMILY MEMBER"/>
    <property type="match status" value="1"/>
</dbReference>
<dbReference type="Gene3D" id="2.40.30.10">
    <property type="entry name" value="Translation factors"/>
    <property type="match status" value="1"/>
</dbReference>
<evidence type="ECO:0000259" key="9">
    <source>
        <dbReference type="Pfam" id="PF00009"/>
    </source>
</evidence>
<reference evidence="11" key="1">
    <citation type="journal article" date="2023" name="Insect Mol. Biol.">
        <title>Genome sequencing provides insights into the evolution of gene families encoding plant cell wall-degrading enzymes in longhorned beetles.</title>
        <authorList>
            <person name="Shin N.R."/>
            <person name="Okamura Y."/>
            <person name="Kirsch R."/>
            <person name="Pauchet Y."/>
        </authorList>
    </citation>
    <scope>NUCLEOTIDE SEQUENCE</scope>
    <source>
        <strain evidence="11">AMC_N1</strain>
    </source>
</reference>
<comment type="subcellular location">
    <subcellularLocation>
        <location evidence="1">Cytoplasm</location>
    </subcellularLocation>
</comment>
<dbReference type="GO" id="GO:0005525">
    <property type="term" value="F:GTP binding"/>
    <property type="evidence" value="ECO:0007669"/>
    <property type="project" value="UniProtKB-KW"/>
</dbReference>
<dbReference type="AlphaFoldDB" id="A0AAV8Y6J5"/>
<dbReference type="CDD" id="cd03688">
    <property type="entry name" value="eIF2_gamma_II"/>
    <property type="match status" value="1"/>
</dbReference>
<dbReference type="InterPro" id="IPR015256">
    <property type="entry name" value="eIF2g_C"/>
</dbReference>
<dbReference type="CDD" id="cd15490">
    <property type="entry name" value="eIF2_gamma_III"/>
    <property type="match status" value="1"/>
</dbReference>
<evidence type="ECO:0000313" key="11">
    <source>
        <dbReference type="EMBL" id="KAJ8945869.1"/>
    </source>
</evidence>
<name>A0AAV8Y6J5_9CUCU</name>
<dbReference type="GO" id="GO:0003924">
    <property type="term" value="F:GTPase activity"/>
    <property type="evidence" value="ECO:0007669"/>
    <property type="project" value="InterPro"/>
</dbReference>
<feature type="domain" description="Tr-type G" evidence="9">
    <location>
        <begin position="19"/>
        <end position="102"/>
    </location>
</feature>
<feature type="domain" description="Initiation factor eIF2 gamma C-terminal" evidence="10">
    <location>
        <begin position="195"/>
        <end position="281"/>
    </location>
</feature>
<keyword evidence="12" id="KW-1185">Reference proteome</keyword>
<sequence>MTASRACVPACSGRFQLVRHVSFVDCPGHDILMATMLNGAAVMDAALLLIAGNESCPQPQTSEHLAAIEIMKLKHIIILQNKIDLVKEGQAKEQHEQIVKSCANISLRRFRSPREISLEPRLIVIRSFDVNKPGCEVRPGLVSKDSEGKLTCRPIFSRIVSLYTEQNELQFAVPGGLIGVGTKIEPTLCRADRLVSYYLLKRLLGVRTEGDKKGAKVQRLTKSEVLLVNIGSLSTGGRVIATKADLCKIALTNPVCTEIGEKIALSRRVEKHWRLIGWGQIRGGETIEPSNN</sequence>
<protein>
    <recommendedName>
        <fullName evidence="3">protein-synthesizing GTPase</fullName>
        <ecNumber evidence="3">3.6.5.3</ecNumber>
    </recommendedName>
</protein>
<proteinExistence type="inferred from homology"/>
<evidence type="ECO:0000256" key="3">
    <source>
        <dbReference type="ARBA" id="ARBA00011986"/>
    </source>
</evidence>
<comment type="catalytic activity">
    <reaction evidence="8">
        <text>GTP + H2O = GDP + phosphate + H(+)</text>
        <dbReference type="Rhea" id="RHEA:19669"/>
        <dbReference type="ChEBI" id="CHEBI:15377"/>
        <dbReference type="ChEBI" id="CHEBI:15378"/>
        <dbReference type="ChEBI" id="CHEBI:37565"/>
        <dbReference type="ChEBI" id="CHEBI:43474"/>
        <dbReference type="ChEBI" id="CHEBI:58189"/>
        <dbReference type="EC" id="3.6.5.3"/>
    </reaction>
</comment>
<dbReference type="SUPFAM" id="SSF50447">
    <property type="entry name" value="Translation proteins"/>
    <property type="match status" value="1"/>
</dbReference>
<gene>
    <name evidence="11" type="ORF">NQ318_002709</name>
</gene>
<dbReference type="GO" id="GO:0005850">
    <property type="term" value="C:eukaryotic translation initiation factor 2 complex"/>
    <property type="evidence" value="ECO:0007669"/>
    <property type="project" value="TreeGrafter"/>
</dbReference>
<dbReference type="Pfam" id="PF09173">
    <property type="entry name" value="eIF2_C"/>
    <property type="match status" value="1"/>
</dbReference>
<comment type="similarity">
    <text evidence="2">Belongs to the TRAFAC class translation factor GTPase superfamily. Classic translation factor GTPase family. EF-Tu/EF-1A subfamily.</text>
</comment>
<dbReference type="GO" id="GO:0000049">
    <property type="term" value="F:tRNA binding"/>
    <property type="evidence" value="ECO:0007669"/>
    <property type="project" value="InterPro"/>
</dbReference>
<dbReference type="Gene3D" id="3.40.50.300">
    <property type="entry name" value="P-loop containing nucleotide triphosphate hydrolases"/>
    <property type="match status" value="1"/>
</dbReference>
<keyword evidence="5" id="KW-0547">Nucleotide-binding</keyword>
<keyword evidence="4" id="KW-0396">Initiation factor</keyword>
<evidence type="ECO:0000259" key="10">
    <source>
        <dbReference type="Pfam" id="PF09173"/>
    </source>
</evidence>
<dbReference type="EMBL" id="JAPWTK010000204">
    <property type="protein sequence ID" value="KAJ8945869.1"/>
    <property type="molecule type" value="Genomic_DNA"/>
</dbReference>
<dbReference type="GO" id="GO:0005829">
    <property type="term" value="C:cytosol"/>
    <property type="evidence" value="ECO:0007669"/>
    <property type="project" value="TreeGrafter"/>
</dbReference>
<organism evidence="11 12">
    <name type="scientific">Aromia moschata</name>
    <dbReference type="NCBI Taxonomy" id="1265417"/>
    <lineage>
        <taxon>Eukaryota</taxon>
        <taxon>Metazoa</taxon>
        <taxon>Ecdysozoa</taxon>
        <taxon>Arthropoda</taxon>
        <taxon>Hexapoda</taxon>
        <taxon>Insecta</taxon>
        <taxon>Pterygota</taxon>
        <taxon>Neoptera</taxon>
        <taxon>Endopterygota</taxon>
        <taxon>Coleoptera</taxon>
        <taxon>Polyphaga</taxon>
        <taxon>Cucujiformia</taxon>
        <taxon>Chrysomeloidea</taxon>
        <taxon>Cerambycidae</taxon>
        <taxon>Cerambycinae</taxon>
        <taxon>Callichromatini</taxon>
        <taxon>Aromia</taxon>
    </lineage>
</organism>
<evidence type="ECO:0000256" key="4">
    <source>
        <dbReference type="ARBA" id="ARBA00022540"/>
    </source>
</evidence>
<dbReference type="SUPFAM" id="SSF50465">
    <property type="entry name" value="EF-Tu/eEF-1alpha/eIF2-gamma C-terminal domain"/>
    <property type="match status" value="1"/>
</dbReference>
<keyword evidence="6" id="KW-0648">Protein biosynthesis</keyword>
<dbReference type="InterPro" id="IPR009000">
    <property type="entry name" value="Transl_B-barrel_sf"/>
</dbReference>
<accession>A0AAV8Y6J5</accession>
<evidence type="ECO:0000313" key="12">
    <source>
        <dbReference type="Proteomes" id="UP001162162"/>
    </source>
</evidence>
<dbReference type="InterPro" id="IPR000795">
    <property type="entry name" value="T_Tr_GTP-bd_dom"/>
</dbReference>
<dbReference type="PANTHER" id="PTHR42854:SF3">
    <property type="entry name" value="EUKARYOTIC TRANSLATION INITIATION FACTOR 2 SUBUNIT 3-RELATED"/>
    <property type="match status" value="1"/>
</dbReference>
<evidence type="ECO:0000256" key="6">
    <source>
        <dbReference type="ARBA" id="ARBA00022917"/>
    </source>
</evidence>
<dbReference type="InterPro" id="IPR027417">
    <property type="entry name" value="P-loop_NTPase"/>
</dbReference>
<evidence type="ECO:0000256" key="2">
    <source>
        <dbReference type="ARBA" id="ARBA00007249"/>
    </source>
</evidence>
<dbReference type="GO" id="GO:0003743">
    <property type="term" value="F:translation initiation factor activity"/>
    <property type="evidence" value="ECO:0007669"/>
    <property type="project" value="UniProtKB-KW"/>
</dbReference>
<evidence type="ECO:0000256" key="8">
    <source>
        <dbReference type="ARBA" id="ARBA00048107"/>
    </source>
</evidence>
<evidence type="ECO:0000256" key="7">
    <source>
        <dbReference type="ARBA" id="ARBA00023134"/>
    </source>
</evidence>
<comment type="caution">
    <text evidence="11">The sequence shown here is derived from an EMBL/GenBank/DDBJ whole genome shotgun (WGS) entry which is preliminary data.</text>
</comment>
<dbReference type="FunFam" id="2.40.30.10:FF:000011">
    <property type="entry name" value="Eukaryotic translation initiation factor 2 subunit gamma"/>
    <property type="match status" value="1"/>
</dbReference>
<dbReference type="InterPro" id="IPR050543">
    <property type="entry name" value="eIF2G"/>
</dbReference>
<dbReference type="SUPFAM" id="SSF52540">
    <property type="entry name" value="P-loop containing nucleoside triphosphate hydrolases"/>
    <property type="match status" value="1"/>
</dbReference>
<evidence type="ECO:0000256" key="5">
    <source>
        <dbReference type="ARBA" id="ARBA00022741"/>
    </source>
</evidence>
<dbReference type="Pfam" id="PF00009">
    <property type="entry name" value="GTP_EFTU"/>
    <property type="match status" value="1"/>
</dbReference>